<dbReference type="GO" id="GO:0005524">
    <property type="term" value="F:ATP binding"/>
    <property type="evidence" value="ECO:0007669"/>
    <property type="project" value="UniProtKB-KW"/>
</dbReference>
<dbReference type="Proteomes" id="UP001207654">
    <property type="component" value="Unassembled WGS sequence"/>
</dbReference>
<dbReference type="InterPro" id="IPR004358">
    <property type="entry name" value="Sig_transdc_His_kin-like_C"/>
</dbReference>
<dbReference type="Gene3D" id="3.30.565.10">
    <property type="entry name" value="Histidine kinase-like ATPase, C-terminal domain"/>
    <property type="match status" value="1"/>
</dbReference>
<comment type="catalytic activity">
    <reaction evidence="1">
        <text>ATP + protein L-histidine = ADP + protein N-phospho-L-histidine.</text>
        <dbReference type="EC" id="2.7.13.3"/>
    </reaction>
</comment>
<organism evidence="12 13">
    <name type="scientific">Archangium lansingense</name>
    <dbReference type="NCBI Taxonomy" id="2995310"/>
    <lineage>
        <taxon>Bacteria</taxon>
        <taxon>Pseudomonadati</taxon>
        <taxon>Myxococcota</taxon>
        <taxon>Myxococcia</taxon>
        <taxon>Myxococcales</taxon>
        <taxon>Cystobacterineae</taxon>
        <taxon>Archangiaceae</taxon>
        <taxon>Archangium</taxon>
    </lineage>
</organism>
<protein>
    <recommendedName>
        <fullName evidence="2">histidine kinase</fullName>
        <ecNumber evidence="2">2.7.13.3</ecNumber>
    </recommendedName>
</protein>
<evidence type="ECO:0000256" key="8">
    <source>
        <dbReference type="ARBA" id="ARBA00023012"/>
    </source>
</evidence>
<keyword evidence="4" id="KW-0808">Transferase</keyword>
<dbReference type="InterPro" id="IPR003594">
    <property type="entry name" value="HATPase_dom"/>
</dbReference>
<dbReference type="NCBIfam" id="TIGR00229">
    <property type="entry name" value="sensory_box"/>
    <property type="match status" value="1"/>
</dbReference>
<keyword evidence="3 9" id="KW-0597">Phosphoprotein</keyword>
<dbReference type="Gene3D" id="3.40.50.2300">
    <property type="match status" value="2"/>
</dbReference>
<dbReference type="Pfam" id="PF00989">
    <property type="entry name" value="PAS"/>
    <property type="match status" value="1"/>
</dbReference>
<dbReference type="PRINTS" id="PR00344">
    <property type="entry name" value="BCTRLSENSOR"/>
</dbReference>
<feature type="domain" description="Histidine kinase" evidence="10">
    <location>
        <begin position="280"/>
        <end position="512"/>
    </location>
</feature>
<proteinExistence type="predicted"/>
<evidence type="ECO:0000256" key="9">
    <source>
        <dbReference type="PROSITE-ProRule" id="PRU00169"/>
    </source>
</evidence>
<evidence type="ECO:0000259" key="11">
    <source>
        <dbReference type="PROSITE" id="PS50110"/>
    </source>
</evidence>
<evidence type="ECO:0000313" key="13">
    <source>
        <dbReference type="Proteomes" id="UP001207654"/>
    </source>
</evidence>
<evidence type="ECO:0000256" key="7">
    <source>
        <dbReference type="ARBA" id="ARBA00022840"/>
    </source>
</evidence>
<dbReference type="InterPro" id="IPR036097">
    <property type="entry name" value="HisK_dim/P_sf"/>
</dbReference>
<dbReference type="SUPFAM" id="SSF55785">
    <property type="entry name" value="PYP-like sensor domain (PAS domain)"/>
    <property type="match status" value="1"/>
</dbReference>
<dbReference type="InterPro" id="IPR005467">
    <property type="entry name" value="His_kinase_dom"/>
</dbReference>
<evidence type="ECO:0000259" key="10">
    <source>
        <dbReference type="PROSITE" id="PS50109"/>
    </source>
</evidence>
<keyword evidence="7 12" id="KW-0067">ATP-binding</keyword>
<keyword evidence="5" id="KW-0547">Nucleotide-binding</keyword>
<evidence type="ECO:0000313" key="12">
    <source>
        <dbReference type="EMBL" id="MCY1076141.1"/>
    </source>
</evidence>
<evidence type="ECO:0000256" key="4">
    <source>
        <dbReference type="ARBA" id="ARBA00022679"/>
    </source>
</evidence>
<dbReference type="EMBL" id="JAPNKA010000001">
    <property type="protein sequence ID" value="MCY1076141.1"/>
    <property type="molecule type" value="Genomic_DNA"/>
</dbReference>
<comment type="caution">
    <text evidence="12">The sequence shown here is derived from an EMBL/GenBank/DDBJ whole genome shotgun (WGS) entry which is preliminary data.</text>
</comment>
<dbReference type="SUPFAM" id="SSF47384">
    <property type="entry name" value="Homodimeric domain of signal transducing histidine kinase"/>
    <property type="match status" value="1"/>
</dbReference>
<evidence type="ECO:0000256" key="1">
    <source>
        <dbReference type="ARBA" id="ARBA00000085"/>
    </source>
</evidence>
<dbReference type="InterPro" id="IPR013767">
    <property type="entry name" value="PAS_fold"/>
</dbReference>
<dbReference type="SUPFAM" id="SSF52172">
    <property type="entry name" value="CheY-like"/>
    <property type="match status" value="2"/>
</dbReference>
<dbReference type="SMART" id="SM00387">
    <property type="entry name" value="HATPase_c"/>
    <property type="match status" value="1"/>
</dbReference>
<accession>A0ABT4A3B7</accession>
<feature type="domain" description="Response regulatory" evidence="11">
    <location>
        <begin position="12"/>
        <end position="127"/>
    </location>
</feature>
<name>A0ABT4A3B7_9BACT</name>
<keyword evidence="6" id="KW-0418">Kinase</keyword>
<dbReference type="CDD" id="cd00156">
    <property type="entry name" value="REC"/>
    <property type="match status" value="1"/>
</dbReference>
<dbReference type="InterPro" id="IPR003661">
    <property type="entry name" value="HisK_dim/P_dom"/>
</dbReference>
<dbReference type="PROSITE" id="PS50109">
    <property type="entry name" value="HIS_KIN"/>
    <property type="match status" value="1"/>
</dbReference>
<keyword evidence="8" id="KW-0902">Two-component regulatory system</keyword>
<comment type="caution">
    <text evidence="9">Lacks conserved residue(s) required for the propagation of feature annotation.</text>
</comment>
<dbReference type="InterPro" id="IPR036890">
    <property type="entry name" value="HATPase_C_sf"/>
</dbReference>
<gene>
    <name evidence="12" type="ORF">OV287_16825</name>
</gene>
<dbReference type="RefSeq" id="WP_267535047.1">
    <property type="nucleotide sequence ID" value="NZ_JAPNKA010000001.1"/>
</dbReference>
<evidence type="ECO:0000256" key="2">
    <source>
        <dbReference type="ARBA" id="ARBA00012438"/>
    </source>
</evidence>
<dbReference type="InterPro" id="IPR035965">
    <property type="entry name" value="PAS-like_dom_sf"/>
</dbReference>
<dbReference type="InterPro" id="IPR000014">
    <property type="entry name" value="PAS"/>
</dbReference>
<dbReference type="InterPro" id="IPR001789">
    <property type="entry name" value="Sig_transdc_resp-reg_receiver"/>
</dbReference>
<dbReference type="Pfam" id="PF00072">
    <property type="entry name" value="Response_reg"/>
    <property type="match status" value="1"/>
</dbReference>
<feature type="domain" description="Response regulatory" evidence="11">
    <location>
        <begin position="534"/>
        <end position="650"/>
    </location>
</feature>
<dbReference type="EC" id="2.7.13.3" evidence="2"/>
<dbReference type="PANTHER" id="PTHR43065">
    <property type="entry name" value="SENSOR HISTIDINE KINASE"/>
    <property type="match status" value="1"/>
</dbReference>
<keyword evidence="13" id="KW-1185">Reference proteome</keyword>
<dbReference type="CDD" id="cd00130">
    <property type="entry name" value="PAS"/>
    <property type="match status" value="1"/>
</dbReference>
<dbReference type="Gene3D" id="3.30.450.20">
    <property type="entry name" value="PAS domain"/>
    <property type="match status" value="1"/>
</dbReference>
<evidence type="ECO:0000256" key="5">
    <source>
        <dbReference type="ARBA" id="ARBA00022741"/>
    </source>
</evidence>
<dbReference type="Pfam" id="PF02518">
    <property type="entry name" value="HATPase_c"/>
    <property type="match status" value="1"/>
</dbReference>
<dbReference type="SMART" id="SM00448">
    <property type="entry name" value="REC"/>
    <property type="match status" value="1"/>
</dbReference>
<evidence type="ECO:0000256" key="6">
    <source>
        <dbReference type="ARBA" id="ARBA00022777"/>
    </source>
</evidence>
<dbReference type="PROSITE" id="PS50110">
    <property type="entry name" value="RESPONSE_REGULATORY"/>
    <property type="match status" value="2"/>
</dbReference>
<dbReference type="InterPro" id="IPR011006">
    <property type="entry name" value="CheY-like_superfamily"/>
</dbReference>
<feature type="modified residue" description="4-aspartylphosphate" evidence="9">
    <location>
        <position position="583"/>
    </location>
</feature>
<sequence length="654" mass="71242">MNAIHLAEEHMRALLVPSGSIDLSPVELLLRQIGLTPTRAGDDEAAIAAFRMAPYPLVLLGMDEAGDRIVLLRALRASPRGMQASLVLVARPEQMEKLQPLLDAGADDFLLLPLDEASAAVRLRLAERRSSERPAPVPDDFELDGLCAVLLRESPVPTCITTREGQAFVEVNDACTRLFGYAREEMLWRTAKDLNLWETPIEPDRLSAIFREQGVLRGVESRVRTKSGELRHVLVYSGIAEYAGTPHVVTMFPDLTERKHMQARLLLADRMASVGTLAAGVAHEINNPLAYVTANLGYAHEEMVRLMERSSATLPDGLATSSPLKLVYVALGEALHGADRVRTIVGDLKTFSRETQEPLRAVDVKKVLDSTLNLASGEIRHRARLVKEYGENVPPVRGNDSRLGQVFLNLLVNAAQAIPSDGDADLHEIRVATRVVAPGRVAVEVSDTGAGIAPELLGRIFDPFFTTKPPGVGTGLGLSICHNLIHTMGGELHVHSDLGRGTTFQVLLPAATTPLEEPAPEQRPVASTGGPRGRVLVIDDEPMLCSAVERILRPHHDVVYTTLAAEVLPRLEAGEHFDLILCDLMMPRMNGMDFHAALQRLRPELTGRVIFLTGGAFTAQAKTFLEKVPNRRVEKPFNARALLAVAREVIGATG</sequence>
<dbReference type="Gene3D" id="1.10.287.130">
    <property type="match status" value="1"/>
</dbReference>
<evidence type="ECO:0000256" key="3">
    <source>
        <dbReference type="ARBA" id="ARBA00022553"/>
    </source>
</evidence>
<dbReference type="SUPFAM" id="SSF55874">
    <property type="entry name" value="ATPase domain of HSP90 chaperone/DNA topoisomerase II/histidine kinase"/>
    <property type="match status" value="1"/>
</dbReference>
<dbReference type="CDD" id="cd00082">
    <property type="entry name" value="HisKA"/>
    <property type="match status" value="1"/>
</dbReference>
<reference evidence="12 13" key="1">
    <citation type="submission" date="2022-11" db="EMBL/GenBank/DDBJ databases">
        <title>Minimal conservation of predation-associated metabolite biosynthetic gene clusters underscores biosynthetic potential of Myxococcota including descriptions for ten novel species: Archangium lansinium sp. nov., Myxococcus landrumus sp. nov., Nannocystis bai.</title>
        <authorList>
            <person name="Ahearne A."/>
            <person name="Stevens C."/>
            <person name="Phillips K."/>
        </authorList>
    </citation>
    <scope>NUCLEOTIDE SEQUENCE [LARGE SCALE GENOMIC DNA]</scope>
    <source>
        <strain evidence="12 13">MIWBW</strain>
    </source>
</reference>
<dbReference type="PANTHER" id="PTHR43065:SF50">
    <property type="entry name" value="HISTIDINE KINASE"/>
    <property type="match status" value="1"/>
</dbReference>